<dbReference type="InterPro" id="IPR024079">
    <property type="entry name" value="MetalloPept_cat_dom_sf"/>
</dbReference>
<organism evidence="4 5">
    <name type="scientific">Goodea atripinnis</name>
    <dbReference type="NCBI Taxonomy" id="208336"/>
    <lineage>
        <taxon>Eukaryota</taxon>
        <taxon>Metazoa</taxon>
        <taxon>Chordata</taxon>
        <taxon>Craniata</taxon>
        <taxon>Vertebrata</taxon>
        <taxon>Euteleostomi</taxon>
        <taxon>Actinopterygii</taxon>
        <taxon>Neopterygii</taxon>
        <taxon>Teleostei</taxon>
        <taxon>Neoteleostei</taxon>
        <taxon>Acanthomorphata</taxon>
        <taxon>Ovalentaria</taxon>
        <taxon>Atherinomorphae</taxon>
        <taxon>Cyprinodontiformes</taxon>
        <taxon>Goodeidae</taxon>
        <taxon>Goodea</taxon>
    </lineage>
</organism>
<name>A0ABV0ML68_9TELE</name>
<reference evidence="4 5" key="1">
    <citation type="submission" date="2021-06" db="EMBL/GenBank/DDBJ databases">
        <authorList>
            <person name="Palmer J.M."/>
        </authorList>
    </citation>
    <scope>NUCLEOTIDE SEQUENCE [LARGE SCALE GENOMIC DNA]</scope>
    <source>
        <strain evidence="4 5">GA_2019</strain>
        <tissue evidence="4">Muscle</tissue>
    </source>
</reference>
<evidence type="ECO:0000256" key="1">
    <source>
        <dbReference type="PROSITE-ProRule" id="PRU01211"/>
    </source>
</evidence>
<feature type="domain" description="Peptidase M12A" evidence="3">
    <location>
        <begin position="41"/>
        <end position="117"/>
    </location>
</feature>
<dbReference type="PROSITE" id="PS51864">
    <property type="entry name" value="ASTACIN"/>
    <property type="match status" value="1"/>
</dbReference>
<dbReference type="SUPFAM" id="SSF55486">
    <property type="entry name" value="Metalloproteases ('zincins'), catalytic domain"/>
    <property type="match status" value="1"/>
</dbReference>
<evidence type="ECO:0000313" key="4">
    <source>
        <dbReference type="EMBL" id="MEQ2159844.1"/>
    </source>
</evidence>
<gene>
    <name evidence="4" type="ORF">GOODEAATRI_027447</name>
</gene>
<comment type="caution">
    <text evidence="4">The sequence shown here is derived from an EMBL/GenBank/DDBJ whole genome shotgun (WGS) entry which is preliminary data.</text>
</comment>
<dbReference type="EMBL" id="JAHRIO010003594">
    <property type="protein sequence ID" value="MEQ2159844.1"/>
    <property type="molecule type" value="Genomic_DNA"/>
</dbReference>
<proteinExistence type="predicted"/>
<evidence type="ECO:0000313" key="5">
    <source>
        <dbReference type="Proteomes" id="UP001476798"/>
    </source>
</evidence>
<dbReference type="Gene3D" id="3.40.390.10">
    <property type="entry name" value="Collagenase (Catalytic Domain)"/>
    <property type="match status" value="1"/>
</dbReference>
<protein>
    <recommendedName>
        <fullName evidence="3">Peptidase M12A domain-containing protein</fullName>
    </recommendedName>
</protein>
<evidence type="ECO:0000256" key="2">
    <source>
        <dbReference type="SAM" id="MobiDB-lite"/>
    </source>
</evidence>
<dbReference type="PANTHER" id="PTHR10127">
    <property type="entry name" value="DISCOIDIN, CUB, EGF, LAMININ , AND ZINC METALLOPROTEASE DOMAIN CONTAINING"/>
    <property type="match status" value="1"/>
</dbReference>
<feature type="non-terminal residue" evidence="4">
    <location>
        <position position="1"/>
    </location>
</feature>
<sequence length="117" mass="13522">IPHSSDVHEVYENGEDENPLQNINSDENLFEGDILIPKGRNALTDQKYRWKFPIPYILGDDLDLNAKGCVHQAFEMYRLKSCVDFKPYEGEKTYIKFEKRGGYGFSVYSMCKTLSNS</sequence>
<feature type="region of interest" description="Disordered" evidence="2">
    <location>
        <begin position="1"/>
        <end position="23"/>
    </location>
</feature>
<dbReference type="Proteomes" id="UP001476798">
    <property type="component" value="Unassembled WGS sequence"/>
</dbReference>
<comment type="caution">
    <text evidence="1">Lacks conserved residue(s) required for the propagation of feature annotation.</text>
</comment>
<dbReference type="InterPro" id="IPR001506">
    <property type="entry name" value="Peptidase_M12A"/>
</dbReference>
<feature type="compositionally biased region" description="Basic and acidic residues" evidence="2">
    <location>
        <begin position="1"/>
        <end position="11"/>
    </location>
</feature>
<dbReference type="PANTHER" id="PTHR10127:SF828">
    <property type="entry name" value="METALLOENDOPEPTIDASE"/>
    <property type="match status" value="1"/>
</dbReference>
<accession>A0ABV0ML68</accession>
<dbReference type="Pfam" id="PF01400">
    <property type="entry name" value="Astacin"/>
    <property type="match status" value="1"/>
</dbReference>
<keyword evidence="5" id="KW-1185">Reference proteome</keyword>
<evidence type="ECO:0000259" key="3">
    <source>
        <dbReference type="PROSITE" id="PS51864"/>
    </source>
</evidence>